<sequence>MSKSRQATFYSHLYQPVGLAEALLRDEGGLIVPFFNKFIEATWRM</sequence>
<evidence type="ECO:0000313" key="2">
    <source>
        <dbReference type="Proteomes" id="UP000002949"/>
    </source>
</evidence>
<keyword evidence="2" id="KW-1185">Reference proteome</keyword>
<evidence type="ECO:0000313" key="1">
    <source>
        <dbReference type="EMBL" id="EHH12903.1"/>
    </source>
</evidence>
<accession>G6Y5S7</accession>
<dbReference type="Proteomes" id="UP000002949">
    <property type="component" value="Unassembled WGS sequence"/>
</dbReference>
<name>G6Y5S7_9HYPH</name>
<proteinExistence type="predicted"/>
<reference evidence="1 2" key="1">
    <citation type="journal article" date="2012" name="J. Bacteriol.">
        <title>Draft Genome Sequence of Plant Growth-Promoting Rhizobium Mesorhizobium amorphae, Isolated from Zinc-Lead Mine Tailings.</title>
        <authorList>
            <person name="Hao X."/>
            <person name="Lin Y."/>
            <person name="Johnstone L."/>
            <person name="Baltrus D.A."/>
            <person name="Miller S.J."/>
            <person name="Wei G."/>
            <person name="Rensing C."/>
        </authorList>
    </citation>
    <scope>NUCLEOTIDE SEQUENCE [LARGE SCALE GENOMIC DNA]</scope>
    <source>
        <strain evidence="1 2">CCNWGS0123</strain>
    </source>
</reference>
<dbReference type="EMBL" id="AGSN01000064">
    <property type="protein sequence ID" value="EHH12903.1"/>
    <property type="molecule type" value="Genomic_DNA"/>
</dbReference>
<organism evidence="1 2">
    <name type="scientific">Mesorhizobium amorphae CCNWGS0123</name>
    <dbReference type="NCBI Taxonomy" id="1082933"/>
    <lineage>
        <taxon>Bacteria</taxon>
        <taxon>Pseudomonadati</taxon>
        <taxon>Pseudomonadota</taxon>
        <taxon>Alphaproteobacteria</taxon>
        <taxon>Hyphomicrobiales</taxon>
        <taxon>Phyllobacteriaceae</taxon>
        <taxon>Mesorhizobium</taxon>
    </lineage>
</organism>
<gene>
    <name evidence="1" type="ORF">MEA186_06433</name>
</gene>
<protein>
    <submittedName>
        <fullName evidence="1">Uncharacterized protein</fullName>
    </submittedName>
</protein>
<dbReference type="AlphaFoldDB" id="G6Y5S7"/>